<gene>
    <name evidence="5" type="ORF">SI65_06851</name>
</gene>
<evidence type="ECO:0000259" key="4">
    <source>
        <dbReference type="Pfam" id="PF00135"/>
    </source>
</evidence>
<dbReference type="InterPro" id="IPR050309">
    <property type="entry name" value="Type-B_Carboxylest/Lipase"/>
</dbReference>
<reference evidence="5 6" key="1">
    <citation type="journal article" date="2016" name="BMC Genomics">
        <title>Comparative genomic and transcriptomic analyses of the Fuzhuan brick tea-fermentation fungus Aspergillus cristatus.</title>
        <authorList>
            <person name="Ge Y."/>
            <person name="Wang Y."/>
            <person name="Liu Y."/>
            <person name="Tan Y."/>
            <person name="Ren X."/>
            <person name="Zhang X."/>
            <person name="Hyde K.D."/>
            <person name="Liu Y."/>
            <person name="Liu Z."/>
        </authorList>
    </citation>
    <scope>NUCLEOTIDE SEQUENCE [LARGE SCALE GENOMIC DNA]</scope>
    <source>
        <strain evidence="5 6">GZAAS20.1005</strain>
    </source>
</reference>
<dbReference type="Pfam" id="PF00135">
    <property type="entry name" value="COesterase"/>
    <property type="match status" value="2"/>
</dbReference>
<evidence type="ECO:0000256" key="3">
    <source>
        <dbReference type="RuleBase" id="RU361235"/>
    </source>
</evidence>
<name>A0A1E3BAQ0_ASPCR</name>
<dbReference type="PROSITE" id="PS00122">
    <property type="entry name" value="CARBOXYLESTERASE_B_1"/>
    <property type="match status" value="1"/>
</dbReference>
<dbReference type="AlphaFoldDB" id="A0A1E3BAQ0"/>
<dbReference type="PANTHER" id="PTHR11559">
    <property type="entry name" value="CARBOXYLESTERASE"/>
    <property type="match status" value="1"/>
</dbReference>
<dbReference type="InterPro" id="IPR002018">
    <property type="entry name" value="CarbesteraseB"/>
</dbReference>
<dbReference type="SUPFAM" id="SSF53474">
    <property type="entry name" value="alpha/beta-Hydrolases"/>
    <property type="match status" value="1"/>
</dbReference>
<keyword evidence="2 3" id="KW-0378">Hydrolase</keyword>
<accession>A0A1E3BAQ0</accession>
<comment type="similarity">
    <text evidence="1 3">Belongs to the type-B carboxylesterase/lipase family.</text>
</comment>
<dbReference type="STRING" id="573508.A0A1E3BAQ0"/>
<comment type="caution">
    <text evidence="5">The sequence shown here is derived from an EMBL/GenBank/DDBJ whole genome shotgun (WGS) entry which is preliminary data.</text>
</comment>
<dbReference type="VEuPathDB" id="FungiDB:SI65_06851"/>
<dbReference type="GO" id="GO:0016787">
    <property type="term" value="F:hydrolase activity"/>
    <property type="evidence" value="ECO:0007669"/>
    <property type="project" value="UniProtKB-KW"/>
</dbReference>
<feature type="signal peptide" evidence="3">
    <location>
        <begin position="1"/>
        <end position="20"/>
    </location>
</feature>
<dbReference type="InterPro" id="IPR019826">
    <property type="entry name" value="Carboxylesterase_B_AS"/>
</dbReference>
<dbReference type="InterPro" id="IPR029058">
    <property type="entry name" value="AB_hydrolase_fold"/>
</dbReference>
<evidence type="ECO:0000313" key="5">
    <source>
        <dbReference type="EMBL" id="ODM18063.1"/>
    </source>
</evidence>
<dbReference type="Gene3D" id="3.40.50.1820">
    <property type="entry name" value="alpha/beta hydrolase"/>
    <property type="match status" value="1"/>
</dbReference>
<keyword evidence="6" id="KW-1185">Reference proteome</keyword>
<dbReference type="Proteomes" id="UP000094569">
    <property type="component" value="Unassembled WGS sequence"/>
</dbReference>
<dbReference type="EMBL" id="JXNT01000007">
    <property type="protein sequence ID" value="ODM18063.1"/>
    <property type="molecule type" value="Genomic_DNA"/>
</dbReference>
<evidence type="ECO:0000256" key="1">
    <source>
        <dbReference type="ARBA" id="ARBA00005964"/>
    </source>
</evidence>
<sequence>MRHSLLLPAAACSLAPVTSAALYETVIQTKYGAVQGYPAFNNTNTGNLTHWKDIAVWKGIPFAATTGGQNRWKAPQPASAWNGTLDARNWGNVCPSATSRDNYTIDEDCLNLNIWSPANSNDAELPVVMWSYPAMSTAADALFDGVGMADQGIVFVNYNYRTGPSGWLAHPELSGEFEKVTGSNSSGNWGMLDQFAALKWIHANIDAFGGDPSRITVMGQSAGSAATRHILNSNLTRGLITGAIIESGVRDPRDPLCTSLAEAYTTLDDSYATGVEYLSSLGVSSIADAREKSMDELLNATISASGDSISFSATLDYYAMPDTYWNTLIKGLAQDVSVLTGNTKDENGASYGLNISVADPWSQRFLSLYPANDSTTASGAYNSMFTDRSKVGTCFWSRLWATTRSSPVYNYFWDHAPPGQSSGAAHESEINYVLNNLYATDKPWTKNDYAIARKMNGYWANFIKTGNLNGDGLVEWPAVNSSKLIQHMGNGWEQIPVASKQK</sequence>
<feature type="domain" description="Carboxylesterase type B" evidence="4">
    <location>
        <begin position="371"/>
        <end position="482"/>
    </location>
</feature>
<proteinExistence type="inferred from homology"/>
<dbReference type="EC" id="3.1.1.-" evidence="3"/>
<dbReference type="OrthoDB" id="408631at2759"/>
<protein>
    <recommendedName>
        <fullName evidence="3">Carboxylic ester hydrolase</fullName>
        <ecNumber evidence="3">3.1.1.-</ecNumber>
    </recommendedName>
</protein>
<feature type="domain" description="Carboxylesterase type B" evidence="4">
    <location>
        <begin position="25"/>
        <end position="350"/>
    </location>
</feature>
<evidence type="ECO:0000256" key="2">
    <source>
        <dbReference type="ARBA" id="ARBA00022801"/>
    </source>
</evidence>
<keyword evidence="3" id="KW-0732">Signal</keyword>
<dbReference type="SMR" id="A0A1E3BAQ0"/>
<evidence type="ECO:0000313" key="6">
    <source>
        <dbReference type="Proteomes" id="UP000094569"/>
    </source>
</evidence>
<feature type="chain" id="PRO_5009027086" description="Carboxylic ester hydrolase" evidence="3">
    <location>
        <begin position="21"/>
        <end position="502"/>
    </location>
</feature>
<organism evidence="5 6">
    <name type="scientific">Aspergillus cristatus</name>
    <name type="common">Chinese Fuzhuan brick tea-fermentation fungus</name>
    <name type="synonym">Eurotium cristatum</name>
    <dbReference type="NCBI Taxonomy" id="573508"/>
    <lineage>
        <taxon>Eukaryota</taxon>
        <taxon>Fungi</taxon>
        <taxon>Dikarya</taxon>
        <taxon>Ascomycota</taxon>
        <taxon>Pezizomycotina</taxon>
        <taxon>Eurotiomycetes</taxon>
        <taxon>Eurotiomycetidae</taxon>
        <taxon>Eurotiales</taxon>
        <taxon>Aspergillaceae</taxon>
        <taxon>Aspergillus</taxon>
        <taxon>Aspergillus subgen. Aspergillus</taxon>
    </lineage>
</organism>